<feature type="compositionally biased region" description="Basic residues" evidence="1">
    <location>
        <begin position="140"/>
        <end position="157"/>
    </location>
</feature>
<name>A0A5C6UVF6_9FLAO</name>
<dbReference type="RefSeq" id="WP_147015087.1">
    <property type="nucleotide sequence ID" value="NZ_VORB01000009.1"/>
</dbReference>
<feature type="compositionally biased region" description="Basic and acidic residues" evidence="1">
    <location>
        <begin position="79"/>
        <end position="112"/>
    </location>
</feature>
<gene>
    <name evidence="3" type="ORF">FRX97_10060</name>
</gene>
<evidence type="ECO:0000256" key="2">
    <source>
        <dbReference type="SAM" id="SignalP"/>
    </source>
</evidence>
<evidence type="ECO:0000313" key="3">
    <source>
        <dbReference type="EMBL" id="TXC76949.1"/>
    </source>
</evidence>
<dbReference type="Proteomes" id="UP000321168">
    <property type="component" value="Unassembled WGS sequence"/>
</dbReference>
<protein>
    <submittedName>
        <fullName evidence="3">Uncharacterized protein</fullName>
    </submittedName>
</protein>
<proteinExistence type="predicted"/>
<accession>A0A5C6UVF6</accession>
<comment type="caution">
    <text evidence="3">The sequence shown here is derived from an EMBL/GenBank/DDBJ whole genome shotgun (WGS) entry which is preliminary data.</text>
</comment>
<feature type="signal peptide" evidence="2">
    <location>
        <begin position="1"/>
        <end position="19"/>
    </location>
</feature>
<feature type="chain" id="PRO_5022977081" evidence="2">
    <location>
        <begin position="20"/>
        <end position="157"/>
    </location>
</feature>
<evidence type="ECO:0000313" key="4">
    <source>
        <dbReference type="Proteomes" id="UP000321168"/>
    </source>
</evidence>
<feature type="region of interest" description="Disordered" evidence="1">
    <location>
        <begin position="59"/>
        <end position="157"/>
    </location>
</feature>
<reference evidence="3 4" key="1">
    <citation type="submission" date="2019-08" db="EMBL/GenBank/DDBJ databases">
        <title>Genome of Luteibaculum oceani JCM 18817.</title>
        <authorList>
            <person name="Bowman J.P."/>
        </authorList>
    </citation>
    <scope>NUCLEOTIDE SEQUENCE [LARGE SCALE GENOMIC DNA]</scope>
    <source>
        <strain evidence="3 4">JCM 18817</strain>
    </source>
</reference>
<feature type="compositionally biased region" description="Basic and acidic residues" evidence="1">
    <location>
        <begin position="121"/>
        <end position="139"/>
    </location>
</feature>
<dbReference type="AlphaFoldDB" id="A0A5C6UVF6"/>
<dbReference type="EMBL" id="VORB01000009">
    <property type="protein sequence ID" value="TXC76949.1"/>
    <property type="molecule type" value="Genomic_DNA"/>
</dbReference>
<keyword evidence="4" id="KW-1185">Reference proteome</keyword>
<keyword evidence="2" id="KW-0732">Signal</keyword>
<evidence type="ECO:0000256" key="1">
    <source>
        <dbReference type="SAM" id="MobiDB-lite"/>
    </source>
</evidence>
<organism evidence="3 4">
    <name type="scientific">Luteibaculum oceani</name>
    <dbReference type="NCBI Taxonomy" id="1294296"/>
    <lineage>
        <taxon>Bacteria</taxon>
        <taxon>Pseudomonadati</taxon>
        <taxon>Bacteroidota</taxon>
        <taxon>Flavobacteriia</taxon>
        <taxon>Flavobacteriales</taxon>
        <taxon>Luteibaculaceae</taxon>
        <taxon>Luteibaculum</taxon>
    </lineage>
</organism>
<sequence length="157" mass="17883">MKLFPLILISLFLTSAVMAQDKEALKEVEKEIIAEKEGKSKKGVFSKLNVFGKDKKEAVADSSDGGIVVDGKKAGKYKPAKDDKVDPDKKELQDYKKAMDAEKAPVFKDKYGRPINSGPRFESDRQIKKVNRRNEAKLKNKEKKKSKKPSRRTYRYD</sequence>